<evidence type="ECO:0000313" key="1">
    <source>
        <dbReference type="EMBL" id="CAK9328989.1"/>
    </source>
</evidence>
<accession>A0ABP0Z923</accession>
<name>A0ABP0Z923_9ROSI</name>
<gene>
    <name evidence="1" type="ORF">CITCOLO1_LOCUS21424</name>
</gene>
<keyword evidence="2" id="KW-1185">Reference proteome</keyword>
<proteinExistence type="predicted"/>
<protein>
    <submittedName>
        <fullName evidence="1">Uncharacterized protein</fullName>
    </submittedName>
</protein>
<dbReference type="Proteomes" id="UP001642487">
    <property type="component" value="Chromosome 9"/>
</dbReference>
<evidence type="ECO:0000313" key="2">
    <source>
        <dbReference type="Proteomes" id="UP001642487"/>
    </source>
</evidence>
<sequence length="141" mass="16086">MFVLTFFLKYNNAFKYFTLLFVYASTCRGGLLNLKPSSKQRNKIIIITTLEIERLFYQFPLSVLQIQSSLSSSPNPIPESSPLSQLSTVPFQFLHLFSSDFTLFSAAFRFSLPIFFKSFLKAPAFQTQFAVVASFQFVSNS</sequence>
<organism evidence="1 2">
    <name type="scientific">Citrullus colocynthis</name>
    <name type="common">colocynth</name>
    <dbReference type="NCBI Taxonomy" id="252529"/>
    <lineage>
        <taxon>Eukaryota</taxon>
        <taxon>Viridiplantae</taxon>
        <taxon>Streptophyta</taxon>
        <taxon>Embryophyta</taxon>
        <taxon>Tracheophyta</taxon>
        <taxon>Spermatophyta</taxon>
        <taxon>Magnoliopsida</taxon>
        <taxon>eudicotyledons</taxon>
        <taxon>Gunneridae</taxon>
        <taxon>Pentapetalae</taxon>
        <taxon>rosids</taxon>
        <taxon>fabids</taxon>
        <taxon>Cucurbitales</taxon>
        <taxon>Cucurbitaceae</taxon>
        <taxon>Benincaseae</taxon>
        <taxon>Citrullus</taxon>
    </lineage>
</organism>
<reference evidence="1 2" key="1">
    <citation type="submission" date="2024-03" db="EMBL/GenBank/DDBJ databases">
        <authorList>
            <person name="Gkanogiannis A."/>
            <person name="Becerra Lopez-Lavalle L."/>
        </authorList>
    </citation>
    <scope>NUCLEOTIDE SEQUENCE [LARGE SCALE GENOMIC DNA]</scope>
</reference>
<dbReference type="EMBL" id="OZ021743">
    <property type="protein sequence ID" value="CAK9328989.1"/>
    <property type="molecule type" value="Genomic_DNA"/>
</dbReference>